<evidence type="ECO:0000313" key="14">
    <source>
        <dbReference type="EMBL" id="KAJ7956506.1"/>
    </source>
</evidence>
<dbReference type="AlphaFoldDB" id="A0AAD7LFN4"/>
<keyword evidence="12 13" id="KW-0961">Cell wall biogenesis/degradation</keyword>
<dbReference type="CDD" id="cd06429">
    <property type="entry name" value="GT8_like_1"/>
    <property type="match status" value="1"/>
</dbReference>
<keyword evidence="4 13" id="KW-0328">Glycosyltransferase</keyword>
<accession>A0AAD7LFN4</accession>
<evidence type="ECO:0000256" key="8">
    <source>
        <dbReference type="ARBA" id="ARBA00022989"/>
    </source>
</evidence>
<sequence length="538" mass="62092">MQKMRRRAAEYRRPVRRKLSYWICVLLGLFCIAGLALFVIQHNHQEDRVEHPVLERKLRVEQFVHERLNVTEELISTKSFSRQLAEQMTLAKAYVIIAKEHNSLHLAWELSSKIRSCQLLLSKVAMTGKPITLEEAEPIIKSLSSLIFKAQDAHYDIATTIMTMKSHIQALEELANAATVQSTVFGQIAAEALPKSLHCLNVKLTADWLKKAPLQHLADEKRNSPRLMDNNLYHFCIFSDNVLPTSVVINSTVSNADHPKQLVFHIVTNGVSYGAMQGWFLTNDFKGSTIEVQNIEEFYWLNASYAPIVKQLLNPDSQAYYFGGYEDMKVEPKLRNPKYLSLLNHLRFYIPEIFPQLEKIIFLDDDVVVQKDLTPLFSLDMHGNVNGAVETCLEAFHRYYKYLNFSNSIISSKFDPQACAWAFGMNIFDLIAWRKANVTARYHYWQEQNADGTLWKQGTLPPGLLSFYGLTEPLDRRWHVLGLGYDLNIDNRLIESAAVIHFNGNMKPWLKLAIHRYRPLWDRYINRSHPYLKDCVTS</sequence>
<dbReference type="PANTHER" id="PTHR32116:SF20">
    <property type="entry name" value="HEXOSYLTRANSFERASE GAUT11"/>
    <property type="match status" value="1"/>
</dbReference>
<keyword evidence="11" id="KW-0325">Glycoprotein</keyword>
<evidence type="ECO:0000256" key="7">
    <source>
        <dbReference type="ARBA" id="ARBA00022968"/>
    </source>
</evidence>
<dbReference type="Pfam" id="PF25557">
    <property type="entry name" value="GAUT_1"/>
    <property type="match status" value="1"/>
</dbReference>
<dbReference type="GO" id="GO:0000139">
    <property type="term" value="C:Golgi membrane"/>
    <property type="evidence" value="ECO:0007669"/>
    <property type="project" value="UniProtKB-SubCell"/>
</dbReference>
<keyword evidence="10 13" id="KW-0472">Membrane</keyword>
<dbReference type="Pfam" id="PF01501">
    <property type="entry name" value="Glyco_transf_8"/>
    <property type="match status" value="1"/>
</dbReference>
<evidence type="ECO:0000256" key="5">
    <source>
        <dbReference type="ARBA" id="ARBA00022679"/>
    </source>
</evidence>
<dbReference type="PANTHER" id="PTHR32116">
    <property type="entry name" value="GALACTURONOSYLTRANSFERASE 4-RELATED"/>
    <property type="match status" value="1"/>
</dbReference>
<dbReference type="EMBL" id="JARAOO010000009">
    <property type="protein sequence ID" value="KAJ7956506.1"/>
    <property type="molecule type" value="Genomic_DNA"/>
</dbReference>
<evidence type="ECO:0000256" key="3">
    <source>
        <dbReference type="ARBA" id="ARBA00006351"/>
    </source>
</evidence>
<dbReference type="GO" id="GO:0071555">
    <property type="term" value="P:cell wall organization"/>
    <property type="evidence" value="ECO:0007669"/>
    <property type="project" value="UniProtKB-KW"/>
</dbReference>
<feature type="transmembrane region" description="Helical" evidence="13">
    <location>
        <begin position="21"/>
        <end position="40"/>
    </location>
</feature>
<dbReference type="InterPro" id="IPR002495">
    <property type="entry name" value="Glyco_trans_8"/>
</dbReference>
<evidence type="ECO:0000256" key="9">
    <source>
        <dbReference type="ARBA" id="ARBA00023034"/>
    </source>
</evidence>
<comment type="subcellular location">
    <subcellularLocation>
        <location evidence="1 13">Golgi apparatus membrane</location>
        <topology evidence="1 13">Single-pass type II membrane protein</topology>
    </subcellularLocation>
</comment>
<evidence type="ECO:0000256" key="1">
    <source>
        <dbReference type="ARBA" id="ARBA00004323"/>
    </source>
</evidence>
<evidence type="ECO:0000256" key="2">
    <source>
        <dbReference type="ARBA" id="ARBA00004877"/>
    </source>
</evidence>
<evidence type="ECO:0000256" key="13">
    <source>
        <dbReference type="RuleBase" id="RU362027"/>
    </source>
</evidence>
<keyword evidence="8 13" id="KW-1133">Transmembrane helix</keyword>
<proteinExistence type="inferred from homology"/>
<evidence type="ECO:0000313" key="15">
    <source>
        <dbReference type="Proteomes" id="UP001163823"/>
    </source>
</evidence>
<dbReference type="GO" id="GO:0047262">
    <property type="term" value="F:polygalacturonate 4-alpha-galacturonosyltransferase activity"/>
    <property type="evidence" value="ECO:0007669"/>
    <property type="project" value="InterPro"/>
</dbReference>
<organism evidence="14 15">
    <name type="scientific">Quillaja saponaria</name>
    <name type="common">Soap bark tree</name>
    <dbReference type="NCBI Taxonomy" id="32244"/>
    <lineage>
        <taxon>Eukaryota</taxon>
        <taxon>Viridiplantae</taxon>
        <taxon>Streptophyta</taxon>
        <taxon>Embryophyta</taxon>
        <taxon>Tracheophyta</taxon>
        <taxon>Spermatophyta</taxon>
        <taxon>Magnoliopsida</taxon>
        <taxon>eudicotyledons</taxon>
        <taxon>Gunneridae</taxon>
        <taxon>Pentapetalae</taxon>
        <taxon>rosids</taxon>
        <taxon>fabids</taxon>
        <taxon>Fabales</taxon>
        <taxon>Quillajaceae</taxon>
        <taxon>Quillaja</taxon>
    </lineage>
</organism>
<comment type="pathway">
    <text evidence="2 13">Glycan metabolism; pectin biosynthesis.</text>
</comment>
<keyword evidence="15" id="KW-1185">Reference proteome</keyword>
<name>A0AAD7LFN4_QUISA</name>
<dbReference type="InterPro" id="IPR029993">
    <property type="entry name" value="GAUT"/>
</dbReference>
<keyword evidence="9 13" id="KW-0333">Golgi apparatus</keyword>
<evidence type="ECO:0000256" key="4">
    <source>
        <dbReference type="ARBA" id="ARBA00022676"/>
    </source>
</evidence>
<evidence type="ECO:0000256" key="10">
    <source>
        <dbReference type="ARBA" id="ARBA00023136"/>
    </source>
</evidence>
<keyword evidence="7" id="KW-0735">Signal-anchor</keyword>
<keyword evidence="6 13" id="KW-0812">Transmembrane</keyword>
<dbReference type="Gene3D" id="3.90.550.10">
    <property type="entry name" value="Spore Coat Polysaccharide Biosynthesis Protein SpsA, Chain A"/>
    <property type="match status" value="1"/>
</dbReference>
<evidence type="ECO:0000256" key="12">
    <source>
        <dbReference type="ARBA" id="ARBA00023316"/>
    </source>
</evidence>
<dbReference type="KEGG" id="qsa:O6P43_022937"/>
<comment type="similarity">
    <text evidence="3 13">Belongs to the glycosyltransferase 8 family.</text>
</comment>
<dbReference type="Proteomes" id="UP001163823">
    <property type="component" value="Chromosome 9"/>
</dbReference>
<dbReference type="EC" id="2.4.1.-" evidence="13"/>
<comment type="caution">
    <text evidence="14">The sequence shown here is derived from an EMBL/GenBank/DDBJ whole genome shotgun (WGS) entry which is preliminary data.</text>
</comment>
<dbReference type="InterPro" id="IPR029044">
    <property type="entry name" value="Nucleotide-diphossugar_trans"/>
</dbReference>
<protein>
    <recommendedName>
        <fullName evidence="13">Hexosyltransferase</fullName>
        <ecNumber evidence="13">2.4.1.-</ecNumber>
    </recommendedName>
</protein>
<dbReference type="FunFam" id="3.90.550.10:FF:000056">
    <property type="entry name" value="Hexosyltransferase"/>
    <property type="match status" value="1"/>
</dbReference>
<keyword evidence="5" id="KW-0808">Transferase</keyword>
<gene>
    <name evidence="14" type="ORF">O6P43_022937</name>
</gene>
<dbReference type="SUPFAM" id="SSF53448">
    <property type="entry name" value="Nucleotide-diphospho-sugar transferases"/>
    <property type="match status" value="1"/>
</dbReference>
<reference evidence="14" key="1">
    <citation type="journal article" date="2023" name="Science">
        <title>Elucidation of the pathway for biosynthesis of saponin adjuvants from the soapbark tree.</title>
        <authorList>
            <person name="Reed J."/>
            <person name="Orme A."/>
            <person name="El-Demerdash A."/>
            <person name="Owen C."/>
            <person name="Martin L.B.B."/>
            <person name="Misra R.C."/>
            <person name="Kikuchi S."/>
            <person name="Rejzek M."/>
            <person name="Martin A.C."/>
            <person name="Harkess A."/>
            <person name="Leebens-Mack J."/>
            <person name="Louveau T."/>
            <person name="Stephenson M.J."/>
            <person name="Osbourn A."/>
        </authorList>
    </citation>
    <scope>NUCLEOTIDE SEQUENCE</scope>
    <source>
        <strain evidence="14">S10</strain>
    </source>
</reference>
<evidence type="ECO:0000256" key="11">
    <source>
        <dbReference type="ARBA" id="ARBA00023180"/>
    </source>
</evidence>
<evidence type="ECO:0000256" key="6">
    <source>
        <dbReference type="ARBA" id="ARBA00022692"/>
    </source>
</evidence>